<feature type="compositionally biased region" description="Basic and acidic residues" evidence="1">
    <location>
        <begin position="607"/>
        <end position="624"/>
    </location>
</feature>
<evidence type="ECO:0000313" key="3">
    <source>
        <dbReference type="EMBL" id="EXB93982.1"/>
    </source>
</evidence>
<sequence length="1184" mass="131888">MEAENLSVTVGSTCYGEQEAKKKKFKKLRSIKLSKSPTLKPSTRSRPKSRFRNIVVDISSEAENSPYSSSSSQFSSLNFDAKTDISKKLARPLTRRSSFKGVKSLTRMSSKRLRKPLMRKFSGGKEFGQMEYSRSTRLVNSKSDPDQFSVVSTPNSSKSNARKMQIQASPGTSENGFSSSSDRTKGRSVFSKPNSTTSPGQKSARTLTRKASLKPLRTSTKSKRGSMKIHSEISQISDSGVERATCSSTLKDSKFADSLQLHEGGSESEGISALKVCPFSYCSLHGHRHASAPPLKRLISIRRRMRQENRPVRRERCFAKAKKGIQKNLVEELDKDFSLEINAGPETESNGFSNYDEEDVKYSKHLSLSETLVGEKPDSESNDKEQDSVASKQEDGDADSVLNGSELADELARTSPDEYVETTSNIEASFASQNELGNGQEVNNKEQKENLEPDHAFFLFPPRDSEPGSTNNAAQRMQLKDQKYVRMWRLMYKHAVKGVAGEVENQPPLEGVAKTEQVGDAQILVESSQTIQGSSEMDQDMPIRSYQNDAVKLVQEAFDQILLPEIQELSSDDRSITSGISSDHEISAQVQVDDKERTVGAENTGSLKEEKTSSKAGDKPDQKASKSWSNLKKIIVFKRFVKALEKMKKINRGMPRFLPLQPEPEAEKVKLRRQTSEERKNADEWMLDFALQKVISKLDPAQQRKVAMLVKAFETVLPLPDHKSSLKLNVDQVKACNSVLVQTGEKTGKETDEGNCAEVSVGETSPNAKSGKDYMDQVSDFVKEDPEDEVEFLKIEESKVILPSDQPDSLSTCLDEIVPHRSFGELNDDDTKSTCDEVLHNGSAQEVEKKLDMSMTLEPGNAGDELCDTKDIGNADSEQLDTSRNQSPVDDAESITEKDAPESKLAQGSPPSEESESDVTQDAQFEKQSYIRLWGFVYKHMMTGMNAKEGTNLQDDADGEAADDTTTMSTTDIPEKDEDTMKKDEAADDQKAALGRFEAIKLIEKAIDEILLPENQDNSTGGHLIPDEKRQGIQLEGEPFNSDSANSSNESDGESSKKEGEDCRNPEYSTDTTLQEERKISVDKQIPRSWSNLKKMILLKRFIKALESARKFNPRGPRFLPLEADPEAEKVNLKHLAMDEKRSAEEWMLDYALQQAVTQLTPARKRKVKLLVEAFETVTPTIRS</sequence>
<protein>
    <recommendedName>
        <fullName evidence="2">Calmodulin-binding domain-containing protein</fullName>
    </recommendedName>
</protein>
<feature type="region of interest" description="Disordered" evidence="1">
    <location>
        <begin position="573"/>
        <end position="625"/>
    </location>
</feature>
<name>W9S865_9ROSA</name>
<feature type="compositionally biased region" description="Low complexity" evidence="1">
    <location>
        <begin position="1041"/>
        <end position="1050"/>
    </location>
</feature>
<feature type="domain" description="Calmodulin-binding" evidence="2">
    <location>
        <begin position="604"/>
        <end position="718"/>
    </location>
</feature>
<feature type="compositionally biased region" description="Basic and acidic residues" evidence="1">
    <location>
        <begin position="373"/>
        <end position="395"/>
    </location>
</feature>
<dbReference type="Pfam" id="PF07839">
    <property type="entry name" value="CaM_binding"/>
    <property type="match status" value="2"/>
</dbReference>
<dbReference type="KEGG" id="mnt:21398621"/>
<dbReference type="OrthoDB" id="1096728at2759"/>
<feature type="region of interest" description="Disordered" evidence="1">
    <location>
        <begin position="856"/>
        <end position="923"/>
    </location>
</feature>
<feature type="compositionally biased region" description="Basic and acidic residues" evidence="1">
    <location>
        <begin position="582"/>
        <end position="599"/>
    </location>
</feature>
<dbReference type="STRING" id="981085.W9S865"/>
<dbReference type="InterPro" id="IPR012417">
    <property type="entry name" value="CaM-bd_dom_pln"/>
</dbReference>
<dbReference type="EMBL" id="KE345116">
    <property type="protein sequence ID" value="EXB93982.1"/>
    <property type="molecule type" value="Genomic_DNA"/>
</dbReference>
<dbReference type="PANTHER" id="PTHR33923">
    <property type="entry name" value="CALMODULIN-BINDING PROTEIN-RELATED"/>
    <property type="match status" value="1"/>
</dbReference>
<feature type="region of interest" description="Disordered" evidence="1">
    <location>
        <begin position="1037"/>
        <end position="1077"/>
    </location>
</feature>
<reference evidence="4" key="1">
    <citation type="submission" date="2013-01" db="EMBL/GenBank/DDBJ databases">
        <title>Draft Genome Sequence of a Mulberry Tree, Morus notabilis C.K. Schneid.</title>
        <authorList>
            <person name="He N."/>
            <person name="Zhao S."/>
        </authorList>
    </citation>
    <scope>NUCLEOTIDE SEQUENCE</scope>
</reference>
<feature type="region of interest" description="Disordered" evidence="1">
    <location>
        <begin position="747"/>
        <end position="773"/>
    </location>
</feature>
<proteinExistence type="predicted"/>
<feature type="compositionally biased region" description="Polar residues" evidence="1">
    <location>
        <begin position="876"/>
        <end position="888"/>
    </location>
</feature>
<feature type="region of interest" description="Disordered" evidence="1">
    <location>
        <begin position="949"/>
        <end position="984"/>
    </location>
</feature>
<feature type="region of interest" description="Disordered" evidence="1">
    <location>
        <begin position="137"/>
        <end position="231"/>
    </location>
</feature>
<feature type="domain" description="Calmodulin-binding" evidence="2">
    <location>
        <begin position="1070"/>
        <end position="1180"/>
    </location>
</feature>
<feature type="region of interest" description="Disordered" evidence="1">
    <location>
        <begin position="31"/>
        <end position="52"/>
    </location>
</feature>
<dbReference type="InterPro" id="IPR044681">
    <property type="entry name" value="PICBP-like"/>
</dbReference>
<feature type="compositionally biased region" description="Polar residues" evidence="1">
    <location>
        <begin position="191"/>
        <end position="206"/>
    </location>
</feature>
<feature type="compositionally biased region" description="Polar residues" evidence="1">
    <location>
        <begin position="149"/>
        <end position="159"/>
    </location>
</feature>
<dbReference type="SMART" id="SM01054">
    <property type="entry name" value="CaM_binding"/>
    <property type="match status" value="2"/>
</dbReference>
<dbReference type="PANTHER" id="PTHR33923:SF3">
    <property type="entry name" value="CALMODULIN BINDING PROTEIN PICBP"/>
    <property type="match status" value="1"/>
</dbReference>
<gene>
    <name evidence="3" type="ORF">L484_015530</name>
</gene>
<accession>W9S865</accession>
<feature type="region of interest" description="Disordered" evidence="1">
    <location>
        <begin position="372"/>
        <end position="402"/>
    </location>
</feature>
<keyword evidence="4" id="KW-1185">Reference proteome</keyword>
<feature type="compositionally biased region" description="Basic and acidic residues" evidence="1">
    <location>
        <begin position="1054"/>
        <end position="1065"/>
    </location>
</feature>
<dbReference type="AlphaFoldDB" id="W9S865"/>
<dbReference type="Proteomes" id="UP000030645">
    <property type="component" value="Unassembled WGS sequence"/>
</dbReference>
<dbReference type="eggNOG" id="ENOG502QV73">
    <property type="taxonomic scope" value="Eukaryota"/>
</dbReference>
<organism evidence="3 4">
    <name type="scientific">Morus notabilis</name>
    <dbReference type="NCBI Taxonomy" id="981085"/>
    <lineage>
        <taxon>Eukaryota</taxon>
        <taxon>Viridiplantae</taxon>
        <taxon>Streptophyta</taxon>
        <taxon>Embryophyta</taxon>
        <taxon>Tracheophyta</taxon>
        <taxon>Spermatophyta</taxon>
        <taxon>Magnoliopsida</taxon>
        <taxon>eudicotyledons</taxon>
        <taxon>Gunneridae</taxon>
        <taxon>Pentapetalae</taxon>
        <taxon>rosids</taxon>
        <taxon>fabids</taxon>
        <taxon>Rosales</taxon>
        <taxon>Moraceae</taxon>
        <taxon>Moreae</taxon>
        <taxon>Morus</taxon>
    </lineage>
</organism>
<evidence type="ECO:0000259" key="2">
    <source>
        <dbReference type="SMART" id="SM01054"/>
    </source>
</evidence>
<evidence type="ECO:0000313" key="4">
    <source>
        <dbReference type="Proteomes" id="UP000030645"/>
    </source>
</evidence>
<evidence type="ECO:0000256" key="1">
    <source>
        <dbReference type="SAM" id="MobiDB-lite"/>
    </source>
</evidence>
<feature type="compositionally biased region" description="Polar residues" evidence="1">
    <location>
        <begin position="166"/>
        <end position="181"/>
    </location>
</feature>
<dbReference type="GO" id="GO:0005516">
    <property type="term" value="F:calmodulin binding"/>
    <property type="evidence" value="ECO:0007669"/>
    <property type="project" value="InterPro"/>
</dbReference>